<dbReference type="Proteomes" id="UP001632037">
    <property type="component" value="Unassembled WGS sequence"/>
</dbReference>
<evidence type="ECO:0000313" key="3">
    <source>
        <dbReference type="Proteomes" id="UP001632037"/>
    </source>
</evidence>
<organism evidence="2 3">
    <name type="scientific">Phytophthora oleae</name>
    <dbReference type="NCBI Taxonomy" id="2107226"/>
    <lineage>
        <taxon>Eukaryota</taxon>
        <taxon>Sar</taxon>
        <taxon>Stramenopiles</taxon>
        <taxon>Oomycota</taxon>
        <taxon>Peronosporomycetes</taxon>
        <taxon>Peronosporales</taxon>
        <taxon>Peronosporaceae</taxon>
        <taxon>Phytophthora</taxon>
    </lineage>
</organism>
<name>A0ABD3F422_9STRA</name>
<accession>A0ABD3F422</accession>
<sequence>MADRLDMVRDDWNKFAVRFTETANKRMTLQCSTHLHAHMQLDQAKNVLEVAAGAGLGSLDAIQYLTDGRSKLSNETKRTFTVTDLAPIMVELAEQNLSGIGSESVEVKCKVANGQDLVEVSTGSVDRYIASLCLQLAPDPDALLHEANRVLTADGIAGFTIWGSPDRSGNFVITAAANKELGFVEKAGEHTNFAMGKDLPRLRQRFAAAGFNSVQIWPFQCVVELWSGEDFAKFHQELYPLGDEELKAKRFTVVKRMADEWLATGAPIGLETFIVLARK</sequence>
<dbReference type="Pfam" id="PF08241">
    <property type="entry name" value="Methyltransf_11"/>
    <property type="match status" value="1"/>
</dbReference>
<dbReference type="AlphaFoldDB" id="A0ABD3F422"/>
<dbReference type="SUPFAM" id="SSF53335">
    <property type="entry name" value="S-adenosyl-L-methionine-dependent methyltransferases"/>
    <property type="match status" value="1"/>
</dbReference>
<protein>
    <recommendedName>
        <fullName evidence="1">Methyltransferase type 11 domain-containing protein</fullName>
    </recommendedName>
</protein>
<keyword evidence="3" id="KW-1185">Reference proteome</keyword>
<gene>
    <name evidence="2" type="ORF">V7S43_013323</name>
</gene>
<dbReference type="InterPro" id="IPR029063">
    <property type="entry name" value="SAM-dependent_MTases_sf"/>
</dbReference>
<proteinExistence type="predicted"/>
<dbReference type="EMBL" id="JBIMZQ010000035">
    <property type="protein sequence ID" value="KAL3661563.1"/>
    <property type="molecule type" value="Genomic_DNA"/>
</dbReference>
<reference evidence="2 3" key="1">
    <citation type="submission" date="2024-09" db="EMBL/GenBank/DDBJ databases">
        <title>Genome sequencing and assembly of Phytophthora oleae, isolate VK10A, causative agent of rot of olive drupes.</title>
        <authorList>
            <person name="Conti Taguali S."/>
            <person name="Riolo M."/>
            <person name="La Spada F."/>
            <person name="Cacciola S.O."/>
            <person name="Dionisio G."/>
        </authorList>
    </citation>
    <scope>NUCLEOTIDE SEQUENCE [LARGE SCALE GENOMIC DNA]</scope>
    <source>
        <strain evidence="2 3">VK10A</strain>
    </source>
</reference>
<dbReference type="InterPro" id="IPR013216">
    <property type="entry name" value="Methyltransf_11"/>
</dbReference>
<feature type="domain" description="Methyltransferase type 11" evidence="1">
    <location>
        <begin position="78"/>
        <end position="157"/>
    </location>
</feature>
<evidence type="ECO:0000313" key="2">
    <source>
        <dbReference type="EMBL" id="KAL3661563.1"/>
    </source>
</evidence>
<dbReference type="Gene3D" id="3.40.50.150">
    <property type="entry name" value="Vaccinia Virus protein VP39"/>
    <property type="match status" value="1"/>
</dbReference>
<evidence type="ECO:0000259" key="1">
    <source>
        <dbReference type="Pfam" id="PF08241"/>
    </source>
</evidence>
<comment type="caution">
    <text evidence="2">The sequence shown here is derived from an EMBL/GenBank/DDBJ whole genome shotgun (WGS) entry which is preliminary data.</text>
</comment>